<keyword evidence="1" id="KW-1185">Reference proteome</keyword>
<organism evidence="1 2">
    <name type="scientific">Ditylenchus dipsaci</name>
    <dbReference type="NCBI Taxonomy" id="166011"/>
    <lineage>
        <taxon>Eukaryota</taxon>
        <taxon>Metazoa</taxon>
        <taxon>Ecdysozoa</taxon>
        <taxon>Nematoda</taxon>
        <taxon>Chromadorea</taxon>
        <taxon>Rhabditida</taxon>
        <taxon>Tylenchina</taxon>
        <taxon>Tylenchomorpha</taxon>
        <taxon>Sphaerularioidea</taxon>
        <taxon>Anguinidae</taxon>
        <taxon>Anguininae</taxon>
        <taxon>Ditylenchus</taxon>
    </lineage>
</organism>
<accession>A0A915DBL5</accession>
<dbReference type="AlphaFoldDB" id="A0A915DBL5"/>
<dbReference type="Proteomes" id="UP000887574">
    <property type="component" value="Unplaced"/>
</dbReference>
<name>A0A915DBL5_9BILA</name>
<proteinExistence type="predicted"/>
<evidence type="ECO:0000313" key="2">
    <source>
        <dbReference type="WBParaSite" id="jg18159"/>
    </source>
</evidence>
<protein>
    <submittedName>
        <fullName evidence="2">Uncharacterized protein</fullName>
    </submittedName>
</protein>
<dbReference type="WBParaSite" id="jg18159">
    <property type="protein sequence ID" value="jg18159"/>
    <property type="gene ID" value="jg18159"/>
</dbReference>
<sequence>MMNGNLQFNISQFAVGRGAAVGILGHLDNVSNQRFVVLVFPSSDKVLVLDIRQVLPGHAMLMNPRLFLRRWPMWMTSKQCLLCFIPGVLESSTVKCVSESVTLLVHEGGNGIKKMCRLGLSSWECAELSLNHDIYHRRLNPRSCLLDSAGSLKVSDFLTGNDPNELALFLNYKITSMKLKSCIEVFACRNMLNNDSDAASQVQTYALLIWHLFSHCQFRNHII</sequence>
<evidence type="ECO:0000313" key="1">
    <source>
        <dbReference type="Proteomes" id="UP000887574"/>
    </source>
</evidence>
<reference evidence="2" key="1">
    <citation type="submission" date="2022-11" db="UniProtKB">
        <authorList>
            <consortium name="WormBaseParasite"/>
        </authorList>
    </citation>
    <scope>IDENTIFICATION</scope>
</reference>